<evidence type="ECO:0000313" key="1">
    <source>
        <dbReference type="EMBL" id="MDG4475159.1"/>
    </source>
</evidence>
<protein>
    <submittedName>
        <fullName evidence="1">Uncharacterized protein</fullName>
    </submittedName>
</protein>
<dbReference type="EMBL" id="JAPHEH010000001">
    <property type="protein sequence ID" value="MDG4475159.1"/>
    <property type="molecule type" value="Genomic_DNA"/>
</dbReference>
<dbReference type="AlphaFoldDB" id="A0A9X4MHW6"/>
<name>A0A9X4MHW6_9BACT</name>
<evidence type="ECO:0000313" key="2">
    <source>
        <dbReference type="Proteomes" id="UP001154240"/>
    </source>
</evidence>
<proteinExistence type="predicted"/>
<dbReference type="RefSeq" id="WP_307632134.1">
    <property type="nucleotide sequence ID" value="NZ_JAPHEH010000001.1"/>
</dbReference>
<organism evidence="1 2">
    <name type="scientific">Thiovibrio frasassiensis</name>
    <dbReference type="NCBI Taxonomy" id="2984131"/>
    <lineage>
        <taxon>Bacteria</taxon>
        <taxon>Pseudomonadati</taxon>
        <taxon>Thermodesulfobacteriota</taxon>
        <taxon>Desulfobulbia</taxon>
        <taxon>Desulfobulbales</taxon>
        <taxon>Thiovibrionaceae</taxon>
        <taxon>Thiovibrio</taxon>
    </lineage>
</organism>
<sequence length="55" mass="6542">MKLFVTPKGDRWLCSECEEDFRETITEEGWRVAFTKIDPMLRCSECKHGDIEIFD</sequence>
<keyword evidence="2" id="KW-1185">Reference proteome</keyword>
<dbReference type="Proteomes" id="UP001154240">
    <property type="component" value="Unassembled WGS sequence"/>
</dbReference>
<gene>
    <name evidence="1" type="ORF">OLX77_03170</name>
</gene>
<comment type="caution">
    <text evidence="1">The sequence shown here is derived from an EMBL/GenBank/DDBJ whole genome shotgun (WGS) entry which is preliminary data.</text>
</comment>
<reference evidence="1" key="1">
    <citation type="journal article" date="2022" name="bioRxiv">
        <title>Thiovibrio frasassiensisgen. nov., sp. nov., an autotrophic, elemental sulfur disproportionating bacterium isolated from sulfidic karst sediment, and proposal of Thiovibrionaceae fam. nov.</title>
        <authorList>
            <person name="Aronson H."/>
            <person name="Thomas C."/>
            <person name="Bhattacharyya M."/>
            <person name="Eckstein S."/>
            <person name="Jensen S."/>
            <person name="Barco R."/>
            <person name="Macalady J."/>
            <person name="Amend J."/>
        </authorList>
    </citation>
    <scope>NUCLEOTIDE SEQUENCE</scope>
    <source>
        <strain evidence="1">RS19-109</strain>
    </source>
</reference>
<reference evidence="1" key="2">
    <citation type="submission" date="2022-10" db="EMBL/GenBank/DDBJ databases">
        <authorList>
            <person name="Aronson H.S."/>
        </authorList>
    </citation>
    <scope>NUCLEOTIDE SEQUENCE</scope>
    <source>
        <strain evidence="1">RS19-109</strain>
    </source>
</reference>
<accession>A0A9X4MHW6</accession>